<dbReference type="SUPFAM" id="SSF142823">
    <property type="entry name" value="ComB-like"/>
    <property type="match status" value="1"/>
</dbReference>
<keyword evidence="6" id="KW-0460">Magnesium</keyword>
<dbReference type="GO" id="GO:0050545">
    <property type="term" value="F:sulfopyruvate decarboxylase activity"/>
    <property type="evidence" value="ECO:0007669"/>
    <property type="project" value="TreeGrafter"/>
</dbReference>
<dbReference type="GO" id="GO:0050532">
    <property type="term" value="F:2-phosphosulfolactate phosphatase activity"/>
    <property type="evidence" value="ECO:0007669"/>
    <property type="project" value="UniProtKB-EC"/>
</dbReference>
<dbReference type="GO" id="GO:0000287">
    <property type="term" value="F:magnesium ion binding"/>
    <property type="evidence" value="ECO:0007669"/>
    <property type="project" value="InterPro"/>
</dbReference>
<evidence type="ECO:0000256" key="4">
    <source>
        <dbReference type="ARBA" id="ARBA00021948"/>
    </source>
</evidence>
<protein>
    <recommendedName>
        <fullName evidence="4">Probable 2-phosphosulfolactate phosphatase</fullName>
        <ecNumber evidence="3">3.1.3.71</ecNumber>
    </recommendedName>
</protein>
<keyword evidence="9" id="KW-1185">Reference proteome</keyword>
<comment type="cofactor">
    <cofactor evidence="1">
        <name>Mg(2+)</name>
        <dbReference type="ChEBI" id="CHEBI:18420"/>
    </cofactor>
</comment>
<evidence type="ECO:0000313" key="8">
    <source>
        <dbReference type="EMBL" id="MBG6138188.1"/>
    </source>
</evidence>
<evidence type="ECO:0000256" key="2">
    <source>
        <dbReference type="ARBA" id="ARBA00009997"/>
    </source>
</evidence>
<dbReference type="Proteomes" id="UP000622552">
    <property type="component" value="Unassembled WGS sequence"/>
</dbReference>
<keyword evidence="5" id="KW-0378">Hydrolase</keyword>
<dbReference type="Gene3D" id="3.90.1560.10">
    <property type="entry name" value="ComB-like"/>
    <property type="match status" value="1"/>
</dbReference>
<gene>
    <name evidence="8" type="ORF">IW245_004382</name>
</gene>
<organism evidence="8 9">
    <name type="scientific">Longispora fulva</name>
    <dbReference type="NCBI Taxonomy" id="619741"/>
    <lineage>
        <taxon>Bacteria</taxon>
        <taxon>Bacillati</taxon>
        <taxon>Actinomycetota</taxon>
        <taxon>Actinomycetes</taxon>
        <taxon>Micromonosporales</taxon>
        <taxon>Micromonosporaceae</taxon>
        <taxon>Longispora</taxon>
    </lineage>
</organism>
<evidence type="ECO:0000256" key="3">
    <source>
        <dbReference type="ARBA" id="ARBA00012953"/>
    </source>
</evidence>
<dbReference type="InterPro" id="IPR036702">
    <property type="entry name" value="ComB-like_sf"/>
</dbReference>
<accession>A0A8J7GK92</accession>
<dbReference type="Pfam" id="PF04029">
    <property type="entry name" value="2-ph_phosp"/>
    <property type="match status" value="1"/>
</dbReference>
<dbReference type="RefSeq" id="WP_197004970.1">
    <property type="nucleotide sequence ID" value="NZ_BONS01000017.1"/>
</dbReference>
<dbReference type="PANTHER" id="PTHR37311">
    <property type="entry name" value="2-PHOSPHOSULFOLACTATE PHOSPHATASE-RELATED"/>
    <property type="match status" value="1"/>
</dbReference>
<dbReference type="AlphaFoldDB" id="A0A8J7GK92"/>
<reference evidence="8" key="1">
    <citation type="submission" date="2020-11" db="EMBL/GenBank/DDBJ databases">
        <title>Sequencing the genomes of 1000 actinobacteria strains.</title>
        <authorList>
            <person name="Klenk H.-P."/>
        </authorList>
    </citation>
    <scope>NUCLEOTIDE SEQUENCE</scope>
    <source>
        <strain evidence="8">DSM 45356</strain>
    </source>
</reference>
<name>A0A8J7GK92_9ACTN</name>
<comment type="caution">
    <text evidence="8">The sequence shown here is derived from an EMBL/GenBank/DDBJ whole genome shotgun (WGS) entry which is preliminary data.</text>
</comment>
<evidence type="ECO:0000256" key="6">
    <source>
        <dbReference type="ARBA" id="ARBA00022842"/>
    </source>
</evidence>
<sequence>MSCTDGPALPDFALTNSPGQLSTVDVRGATIIQATVNGTRGTAAARTADELLVASFPNARATAWALGDRPATFVVTGGEEDRECAEFIAALREDPDTAPEPYLERSRRSRAAVRLAEGVASGYSGINALDVERSLALDVLNRPLVATPTGDHLILT</sequence>
<evidence type="ECO:0000256" key="1">
    <source>
        <dbReference type="ARBA" id="ARBA00001946"/>
    </source>
</evidence>
<proteinExistence type="inferred from homology"/>
<dbReference type="PANTHER" id="PTHR37311:SF1">
    <property type="entry name" value="2-PHOSPHOSULFOLACTATE PHOSPHATASE-RELATED"/>
    <property type="match status" value="1"/>
</dbReference>
<dbReference type="EC" id="3.1.3.71" evidence="3"/>
<comment type="similarity">
    <text evidence="2">Belongs to the ComB family.</text>
</comment>
<evidence type="ECO:0000256" key="7">
    <source>
        <dbReference type="ARBA" id="ARBA00033711"/>
    </source>
</evidence>
<dbReference type="EMBL" id="JADOUF010000001">
    <property type="protein sequence ID" value="MBG6138188.1"/>
    <property type="molecule type" value="Genomic_DNA"/>
</dbReference>
<comment type="catalytic activity">
    <reaction evidence="7">
        <text>(2R)-O-phospho-3-sulfolactate + H2O = (2R)-3-sulfolactate + phosphate</text>
        <dbReference type="Rhea" id="RHEA:23416"/>
        <dbReference type="ChEBI" id="CHEBI:15377"/>
        <dbReference type="ChEBI" id="CHEBI:15597"/>
        <dbReference type="ChEBI" id="CHEBI:43474"/>
        <dbReference type="ChEBI" id="CHEBI:58738"/>
        <dbReference type="EC" id="3.1.3.71"/>
    </reaction>
</comment>
<evidence type="ECO:0000313" key="9">
    <source>
        <dbReference type="Proteomes" id="UP000622552"/>
    </source>
</evidence>
<evidence type="ECO:0000256" key="5">
    <source>
        <dbReference type="ARBA" id="ARBA00022801"/>
    </source>
</evidence>
<dbReference type="InterPro" id="IPR005238">
    <property type="entry name" value="ComB-like"/>
</dbReference>